<protein>
    <recommendedName>
        <fullName evidence="2 5">Proline dehydrogenase</fullName>
        <ecNumber evidence="2 5">1.5.5.2</ecNumber>
    </recommendedName>
</protein>
<accession>X0KVW8</accession>
<dbReference type="GO" id="GO:0004657">
    <property type="term" value="F:proline dehydrogenase activity"/>
    <property type="evidence" value="ECO:0007669"/>
    <property type="project" value="UniProtKB-EC"/>
</dbReference>
<name>X0KVW8_FUSOX</name>
<keyword evidence="4 5" id="KW-0642">Proline metabolism</keyword>
<dbReference type="SUPFAM" id="SSF51730">
    <property type="entry name" value="FAD-linked oxidoreductase"/>
    <property type="match status" value="1"/>
</dbReference>
<feature type="domain" description="Proline dehydrogenase" evidence="6">
    <location>
        <begin position="149"/>
        <end position="541"/>
    </location>
</feature>
<dbReference type="HOGENOM" id="CLU_018202_1_1_1"/>
<dbReference type="InterPro" id="IPR015659">
    <property type="entry name" value="Proline_oxidase"/>
</dbReference>
<dbReference type="Pfam" id="PF01619">
    <property type="entry name" value="Pro_dh"/>
    <property type="match status" value="1"/>
</dbReference>
<dbReference type="AlphaFoldDB" id="X0KVW8"/>
<reference evidence="7" key="2">
    <citation type="submission" date="2014-03" db="EMBL/GenBank/DDBJ databases">
        <title>The Genome Annotation of Fusarium oxysporum Cotton.</title>
        <authorList>
            <consortium name="The Broad Institute Genomics Platform"/>
            <person name="Ma L.-J."/>
            <person name="Corby-Kistler H."/>
            <person name="Broz K."/>
            <person name="Gale L.R."/>
            <person name="Jonkers W."/>
            <person name="O'Donnell K."/>
            <person name="Ploetz R."/>
            <person name="Steinberg C."/>
            <person name="Schwartz D.C."/>
            <person name="VanEtten H."/>
            <person name="Zhou S."/>
            <person name="Young S.K."/>
            <person name="Zeng Q."/>
            <person name="Gargeya S."/>
            <person name="Fitzgerald M."/>
            <person name="Abouelleil A."/>
            <person name="Alvarado L."/>
            <person name="Chapman S.B."/>
            <person name="Gainer-Dewar J."/>
            <person name="Goldberg J."/>
            <person name="Griggs A."/>
            <person name="Gujja S."/>
            <person name="Hansen M."/>
            <person name="Howarth C."/>
            <person name="Imamovic A."/>
            <person name="Ireland A."/>
            <person name="Larimer J."/>
            <person name="McCowan C."/>
            <person name="Murphy C."/>
            <person name="Pearson M."/>
            <person name="Poon T.W."/>
            <person name="Priest M."/>
            <person name="Roberts A."/>
            <person name="Saif S."/>
            <person name="Shea T."/>
            <person name="Sykes S."/>
            <person name="Wortman J."/>
            <person name="Nusbaum C."/>
            <person name="Birren B."/>
        </authorList>
    </citation>
    <scope>NUCLEOTIDE SEQUENCE</scope>
    <source>
        <strain evidence="7">25433</strain>
    </source>
</reference>
<comment type="similarity">
    <text evidence="1 5">Belongs to the proline oxidase family.</text>
</comment>
<dbReference type="GO" id="GO:0010133">
    <property type="term" value="P:L-proline catabolic process to L-glutamate"/>
    <property type="evidence" value="ECO:0007669"/>
    <property type="project" value="TreeGrafter"/>
</dbReference>
<dbReference type="EC" id="1.5.5.2" evidence="2 5"/>
<evidence type="ECO:0000259" key="6">
    <source>
        <dbReference type="Pfam" id="PF01619"/>
    </source>
</evidence>
<organism evidence="7">
    <name type="scientific">Fusarium oxysporum f. sp. vasinfectum 25433</name>
    <dbReference type="NCBI Taxonomy" id="1089449"/>
    <lineage>
        <taxon>Eukaryota</taxon>
        <taxon>Fungi</taxon>
        <taxon>Dikarya</taxon>
        <taxon>Ascomycota</taxon>
        <taxon>Pezizomycotina</taxon>
        <taxon>Sordariomycetes</taxon>
        <taxon>Hypocreomycetidae</taxon>
        <taxon>Hypocreales</taxon>
        <taxon>Nectriaceae</taxon>
        <taxon>Fusarium</taxon>
        <taxon>Fusarium oxysporum species complex</taxon>
    </lineage>
</organism>
<proteinExistence type="inferred from homology"/>
<dbReference type="OrthoDB" id="5464at2759"/>
<keyword evidence="3 5" id="KW-0560">Oxidoreductase</keyword>
<dbReference type="Proteomes" id="UP000030701">
    <property type="component" value="Unassembled WGS sequence"/>
</dbReference>
<comment type="function">
    <text evidence="5">Converts proline to delta-1-pyrroline-5-carboxylate.</text>
</comment>
<dbReference type="Gene3D" id="3.20.20.220">
    <property type="match status" value="2"/>
</dbReference>
<sequence>MLSITKQRATLIARHYPTSIAPRAIKSVSTSAQTTTLLKRWTPRGNKAIYAAGGSVSLLGLLLLKPNESRYPEDPQDVGALHNVPFSKLFSGWIAFAFCSSPTWVDMSETLYNIASKIPILSSATHTFVMKTFFNQFLGGETTENCIPKIQYLRDRQIGTLLGYNIEAELNGSSKDPALILKQTQLVMESIDAQGELAKQYCPDASAYSGDNRCWVRIKITGLLPHPVALYHGSNAILRTRGERGLDLDVPYPGLPRDGDWEAALNGREVTESDRQQLLSLRATMEAIASKARDNNVRIVIDAEQSWYQPVIDSLTDELMQKYNTLDGPATCIASFQAYLRRYPQLLDQQIARAEERGYKLLFKQIRGAYMVTEAERWKTDGKQGHGPVWPTKEETDASFNYGIEKTVATIAQQVRETGHSKLGAVFATHNSISVGLGLDLLQKHGLARRNDENGKLVVSKEIAGSFAFAQLYGKLPFCEAVTITHLTNLCTGMKDDLTNKITGSIEAEGGLPLVVKSMSYGDLKECLPFLARRAIENKAVLEGRGGAAAERVRLGREICRRILPFT</sequence>
<dbReference type="EMBL" id="KK035377">
    <property type="protein sequence ID" value="EXM12806.1"/>
    <property type="molecule type" value="Genomic_DNA"/>
</dbReference>
<keyword evidence="5" id="KW-0285">Flavoprotein</keyword>
<dbReference type="PANTHER" id="PTHR13914:SF0">
    <property type="entry name" value="PROLINE DEHYDROGENASE 1, MITOCHONDRIAL"/>
    <property type="match status" value="1"/>
</dbReference>
<gene>
    <name evidence="7" type="ORF">FOTG_18715</name>
</gene>
<evidence type="ECO:0000256" key="1">
    <source>
        <dbReference type="ARBA" id="ARBA00005869"/>
    </source>
</evidence>
<comment type="cofactor">
    <cofactor evidence="5">
        <name>FAD</name>
        <dbReference type="ChEBI" id="CHEBI:57692"/>
    </cofactor>
</comment>
<evidence type="ECO:0000256" key="5">
    <source>
        <dbReference type="RuleBase" id="RU364054"/>
    </source>
</evidence>
<evidence type="ECO:0000313" key="7">
    <source>
        <dbReference type="EMBL" id="EXM12806.1"/>
    </source>
</evidence>
<evidence type="ECO:0000256" key="2">
    <source>
        <dbReference type="ARBA" id="ARBA00012695"/>
    </source>
</evidence>
<comment type="catalytic activity">
    <reaction evidence="5">
        <text>L-proline + a quinone = (S)-1-pyrroline-5-carboxylate + a quinol + H(+)</text>
        <dbReference type="Rhea" id="RHEA:23784"/>
        <dbReference type="ChEBI" id="CHEBI:15378"/>
        <dbReference type="ChEBI" id="CHEBI:17388"/>
        <dbReference type="ChEBI" id="CHEBI:24646"/>
        <dbReference type="ChEBI" id="CHEBI:60039"/>
        <dbReference type="ChEBI" id="CHEBI:132124"/>
        <dbReference type="EC" id="1.5.5.2"/>
    </reaction>
</comment>
<dbReference type="InterPro" id="IPR029041">
    <property type="entry name" value="FAD-linked_oxidoreductase-like"/>
</dbReference>
<keyword evidence="5" id="KW-0274">FAD</keyword>
<dbReference type="InterPro" id="IPR002872">
    <property type="entry name" value="Proline_DH_dom"/>
</dbReference>
<reference evidence="7" key="1">
    <citation type="submission" date="2011-11" db="EMBL/GenBank/DDBJ databases">
        <title>The Genome Sequence of Fusarium oxysporum Cotton.</title>
        <authorList>
            <consortium name="The Broad Institute Genome Sequencing Platform"/>
            <person name="Ma L.-J."/>
            <person name="Gale L.R."/>
            <person name="Schwartz D.C."/>
            <person name="Zhou S."/>
            <person name="Corby-Kistler H."/>
            <person name="Young S.K."/>
            <person name="Zeng Q."/>
            <person name="Gargeya S."/>
            <person name="Fitzgerald M."/>
            <person name="Haas B."/>
            <person name="Abouelleil A."/>
            <person name="Alvarado L."/>
            <person name="Arachchi H.M."/>
            <person name="Berlin A."/>
            <person name="Brown A."/>
            <person name="Chapman S.B."/>
            <person name="Chen Z."/>
            <person name="Dunbar C."/>
            <person name="Freedman E."/>
            <person name="Gearin G."/>
            <person name="Goldberg J."/>
            <person name="Griggs A."/>
            <person name="Gujja S."/>
            <person name="Heiman D."/>
            <person name="Howarth C."/>
            <person name="Larson L."/>
            <person name="Lui A."/>
            <person name="MacDonald P.J.P."/>
            <person name="Montmayeur A."/>
            <person name="Murphy C."/>
            <person name="Neiman D."/>
            <person name="Pearson M."/>
            <person name="Priest M."/>
            <person name="Roberts A."/>
            <person name="Saif S."/>
            <person name="Shea T."/>
            <person name="Shenoy N."/>
            <person name="Sisk P."/>
            <person name="Stolte C."/>
            <person name="Sykes S."/>
            <person name="Wortman J."/>
            <person name="Nusbaum C."/>
            <person name="Birren B."/>
        </authorList>
    </citation>
    <scope>NUCLEOTIDE SEQUENCE [LARGE SCALE GENOMIC DNA]</scope>
    <source>
        <strain evidence="7">25433</strain>
    </source>
</reference>
<dbReference type="PANTHER" id="PTHR13914">
    <property type="entry name" value="PROLINE OXIDASE"/>
    <property type="match status" value="1"/>
</dbReference>
<dbReference type="GO" id="GO:0071949">
    <property type="term" value="F:FAD binding"/>
    <property type="evidence" value="ECO:0007669"/>
    <property type="project" value="TreeGrafter"/>
</dbReference>
<dbReference type="GO" id="GO:0005739">
    <property type="term" value="C:mitochondrion"/>
    <property type="evidence" value="ECO:0007669"/>
    <property type="project" value="TreeGrafter"/>
</dbReference>
<evidence type="ECO:0000256" key="4">
    <source>
        <dbReference type="ARBA" id="ARBA00023062"/>
    </source>
</evidence>
<evidence type="ECO:0000256" key="3">
    <source>
        <dbReference type="ARBA" id="ARBA00023002"/>
    </source>
</evidence>